<protein>
    <submittedName>
        <fullName evidence="1">Uncharacterized protein</fullName>
    </submittedName>
</protein>
<dbReference type="Proteomes" id="UP000054776">
    <property type="component" value="Unassembled WGS sequence"/>
</dbReference>
<gene>
    <name evidence="1" type="ORF">T01_3992</name>
</gene>
<proteinExistence type="predicted"/>
<dbReference type="AlphaFoldDB" id="A0A0V1AJJ2"/>
<dbReference type="InParanoid" id="A0A0V1AJJ2"/>
<sequence length="82" mass="9704">MFYFNRQWRRPHVRTPLMVDVLVRVSPVPRRACNGRGTFANNGATALRLIKFIQKIAKIIFVNDKVKYFYFHAAVQRALYVF</sequence>
<organism evidence="1 2">
    <name type="scientific">Trichinella spiralis</name>
    <name type="common">Trichina worm</name>
    <dbReference type="NCBI Taxonomy" id="6334"/>
    <lineage>
        <taxon>Eukaryota</taxon>
        <taxon>Metazoa</taxon>
        <taxon>Ecdysozoa</taxon>
        <taxon>Nematoda</taxon>
        <taxon>Enoplea</taxon>
        <taxon>Dorylaimia</taxon>
        <taxon>Trichinellida</taxon>
        <taxon>Trichinellidae</taxon>
        <taxon>Trichinella</taxon>
    </lineage>
</organism>
<accession>A0A0V1AJJ2</accession>
<evidence type="ECO:0000313" key="1">
    <source>
        <dbReference type="EMBL" id="KRY24984.1"/>
    </source>
</evidence>
<comment type="caution">
    <text evidence="1">The sequence shown here is derived from an EMBL/GenBank/DDBJ whole genome shotgun (WGS) entry which is preliminary data.</text>
</comment>
<evidence type="ECO:0000313" key="2">
    <source>
        <dbReference type="Proteomes" id="UP000054776"/>
    </source>
</evidence>
<dbReference type="EMBL" id="JYDH01001270">
    <property type="protein sequence ID" value="KRY24984.1"/>
    <property type="molecule type" value="Genomic_DNA"/>
</dbReference>
<reference evidence="1 2" key="1">
    <citation type="submission" date="2015-01" db="EMBL/GenBank/DDBJ databases">
        <title>Evolution of Trichinella species and genotypes.</title>
        <authorList>
            <person name="Korhonen P.K."/>
            <person name="Edoardo P."/>
            <person name="Giuseppe L.R."/>
            <person name="Gasser R.B."/>
        </authorList>
    </citation>
    <scope>NUCLEOTIDE SEQUENCE [LARGE SCALE GENOMIC DNA]</scope>
    <source>
        <strain evidence="1">ISS3</strain>
    </source>
</reference>
<name>A0A0V1AJJ2_TRISP</name>
<keyword evidence="2" id="KW-1185">Reference proteome</keyword>